<protein>
    <recommendedName>
        <fullName evidence="10">Glucose starvation modulator protein 1</fullName>
    </recommendedName>
</protein>
<evidence type="ECO:0000256" key="6">
    <source>
        <dbReference type="ARBA" id="ARBA00023125"/>
    </source>
</evidence>
<dbReference type="GO" id="GO:0000977">
    <property type="term" value="F:RNA polymerase II transcription regulatory region sequence-specific DNA binding"/>
    <property type="evidence" value="ECO:0007669"/>
    <property type="project" value="TreeGrafter"/>
</dbReference>
<evidence type="ECO:0000256" key="1">
    <source>
        <dbReference type="ARBA" id="ARBA00004123"/>
    </source>
</evidence>
<evidence type="ECO:0000256" key="7">
    <source>
        <dbReference type="ARBA" id="ARBA00023163"/>
    </source>
</evidence>
<dbReference type="InterPro" id="IPR036864">
    <property type="entry name" value="Zn2-C6_fun-type_DNA-bd_sf"/>
</dbReference>
<keyword evidence="6" id="KW-0238">DNA-binding</keyword>
<feature type="region of interest" description="Disordered" evidence="11">
    <location>
        <begin position="132"/>
        <end position="159"/>
    </location>
</feature>
<keyword evidence="7" id="KW-0804">Transcription</keyword>
<dbReference type="OMA" id="FCHEKHL"/>
<dbReference type="GO" id="GO:0008270">
    <property type="term" value="F:zinc ion binding"/>
    <property type="evidence" value="ECO:0007669"/>
    <property type="project" value="InterPro"/>
</dbReference>
<dbReference type="PROSITE" id="PS00463">
    <property type="entry name" value="ZN2_CY6_FUNGAL_1"/>
    <property type="match status" value="1"/>
</dbReference>
<dbReference type="SMART" id="SM00066">
    <property type="entry name" value="GAL4"/>
    <property type="match status" value="1"/>
</dbReference>
<dbReference type="RefSeq" id="XP_034014285.1">
    <property type="nucleotide sequence ID" value="XM_034159235.1"/>
</dbReference>
<keyword evidence="4" id="KW-0862">Zinc</keyword>
<dbReference type="AlphaFoldDB" id="A0A642UWI0"/>
<evidence type="ECO:0000256" key="11">
    <source>
        <dbReference type="SAM" id="MobiDB-lite"/>
    </source>
</evidence>
<dbReference type="GeneID" id="54779585"/>
<keyword evidence="8" id="KW-0539">Nucleus</keyword>
<dbReference type="InterPro" id="IPR001138">
    <property type="entry name" value="Zn2Cys6_DnaBD"/>
</dbReference>
<dbReference type="PROSITE" id="PS50048">
    <property type="entry name" value="ZN2_CY6_FUNGAL_2"/>
    <property type="match status" value="1"/>
</dbReference>
<dbReference type="InterPro" id="IPR000014">
    <property type="entry name" value="PAS"/>
</dbReference>
<sequence length="485" mass="54739">MTRKLSAQEKKERKPASRACVFCHRKHLQCSNERPCKNCVKRNIGHQCHDVIRKRAKYLHTNSSPEQLRSGGSDNGDASPQAPFFAGSVVVTPTPPVPVPDALVAELPINPVTAPPNSMLDTTKDVMSRLLSGEPPLEVDGDPMDVPSRRSTPSRPFSSNYLNQEYLMLGDILLQSKPTSPSEYPQDMPLEFASGIKESRPFISLGFSSQPDRSAVHSLESSSTNLNHNLGQVPESLPPVPYTSPLATHQLYQTVNDIYAHNTMNYDYPQSYHALTYFLKKRFSGPHLSPEQRHQKRHNLLVILKLIASYRPTFISAHKNLLKPYDLQFLEMTFQRSLIDYEKLGQLNSSPTVMWRRTGEIVSITDDLLSLLGFDIAEILGKRTFIMELMYDDESIINYFKLFKSIAVGNLHSSIMTKLKLIKNTAGDDEVPSNLTGDAMKGLEQNDYIEFCSVWTVKRDIFDIPMLIIGQFLPVLATSTHQRRY</sequence>
<dbReference type="Pfam" id="PF00172">
    <property type="entry name" value="Zn_clus"/>
    <property type="match status" value="1"/>
</dbReference>
<comment type="similarity">
    <text evidence="2">Belongs to the ERT1/acuK family.</text>
</comment>
<dbReference type="PANTHER" id="PTHR47659">
    <property type="entry name" value="ZN(II)2CYS6 TRANSCRIPTION FACTOR (EUROFUNG)-RELATED"/>
    <property type="match status" value="1"/>
</dbReference>
<comment type="caution">
    <text evidence="14">The sequence shown here is derived from an EMBL/GenBank/DDBJ whole genome shotgun (WGS) entry which is preliminary data.</text>
</comment>
<dbReference type="GO" id="GO:0005634">
    <property type="term" value="C:nucleus"/>
    <property type="evidence" value="ECO:0007669"/>
    <property type="project" value="UniProtKB-SubCell"/>
</dbReference>
<comment type="subcellular location">
    <subcellularLocation>
        <location evidence="1">Nucleus</location>
    </subcellularLocation>
</comment>
<keyword evidence="5" id="KW-0805">Transcription regulation</keyword>
<dbReference type="OrthoDB" id="2538135at2759"/>
<evidence type="ECO:0000256" key="10">
    <source>
        <dbReference type="ARBA" id="ARBA00039294"/>
    </source>
</evidence>
<reference evidence="14 15" key="1">
    <citation type="submission" date="2019-07" db="EMBL/GenBank/DDBJ databases">
        <title>Genome assembly of two rare yeast pathogens: Diutina rugosa and Trichomonascus ciferrii.</title>
        <authorList>
            <person name="Mixao V."/>
            <person name="Saus E."/>
            <person name="Hansen A."/>
            <person name="Lass-Flor C."/>
            <person name="Gabaldon T."/>
        </authorList>
    </citation>
    <scope>NUCLEOTIDE SEQUENCE [LARGE SCALE GENOMIC DNA]</scope>
    <source>
        <strain evidence="14 15">CBS 613</strain>
    </source>
</reference>
<evidence type="ECO:0000256" key="3">
    <source>
        <dbReference type="ARBA" id="ARBA00022723"/>
    </source>
</evidence>
<evidence type="ECO:0000256" key="9">
    <source>
        <dbReference type="ARBA" id="ARBA00037336"/>
    </source>
</evidence>
<dbReference type="CDD" id="cd00067">
    <property type="entry name" value="GAL4"/>
    <property type="match status" value="1"/>
</dbReference>
<evidence type="ECO:0000313" key="14">
    <source>
        <dbReference type="EMBL" id="KAA8906771.1"/>
    </source>
</evidence>
<feature type="domain" description="PAS" evidence="13">
    <location>
        <begin position="359"/>
        <end position="394"/>
    </location>
</feature>
<dbReference type="PROSITE" id="PS50112">
    <property type="entry name" value="PAS"/>
    <property type="match status" value="1"/>
</dbReference>
<name>A0A642UWI0_DIURU</name>
<dbReference type="Pfam" id="PF24990">
    <property type="entry name" value="PAS_13"/>
    <property type="match status" value="1"/>
</dbReference>
<keyword evidence="3" id="KW-0479">Metal-binding</keyword>
<evidence type="ECO:0000256" key="5">
    <source>
        <dbReference type="ARBA" id="ARBA00023015"/>
    </source>
</evidence>
<dbReference type="GO" id="GO:0000981">
    <property type="term" value="F:DNA-binding transcription factor activity, RNA polymerase II-specific"/>
    <property type="evidence" value="ECO:0007669"/>
    <property type="project" value="InterPro"/>
</dbReference>
<feature type="domain" description="Zn(2)-C6 fungal-type" evidence="12">
    <location>
        <begin position="19"/>
        <end position="48"/>
    </location>
</feature>
<accession>A0A642UWI0</accession>
<proteinExistence type="inferred from homology"/>
<evidence type="ECO:0000256" key="2">
    <source>
        <dbReference type="ARBA" id="ARBA00010855"/>
    </source>
</evidence>
<organism evidence="14 15">
    <name type="scientific">Diutina rugosa</name>
    <name type="common">Yeast</name>
    <name type="synonym">Candida rugosa</name>
    <dbReference type="NCBI Taxonomy" id="5481"/>
    <lineage>
        <taxon>Eukaryota</taxon>
        <taxon>Fungi</taxon>
        <taxon>Dikarya</taxon>
        <taxon>Ascomycota</taxon>
        <taxon>Saccharomycotina</taxon>
        <taxon>Pichiomycetes</taxon>
        <taxon>Debaryomycetaceae</taxon>
        <taxon>Diutina</taxon>
    </lineage>
</organism>
<evidence type="ECO:0000256" key="8">
    <source>
        <dbReference type="ARBA" id="ARBA00023242"/>
    </source>
</evidence>
<feature type="compositionally biased region" description="Low complexity" evidence="11">
    <location>
        <begin position="149"/>
        <end position="159"/>
    </location>
</feature>
<dbReference type="Proteomes" id="UP000449547">
    <property type="component" value="Unassembled WGS sequence"/>
</dbReference>
<dbReference type="GO" id="GO:0009267">
    <property type="term" value="P:cellular response to starvation"/>
    <property type="evidence" value="ECO:0007669"/>
    <property type="project" value="TreeGrafter"/>
</dbReference>
<dbReference type="EMBL" id="SWFT01000031">
    <property type="protein sequence ID" value="KAA8906771.1"/>
    <property type="molecule type" value="Genomic_DNA"/>
</dbReference>
<evidence type="ECO:0000256" key="4">
    <source>
        <dbReference type="ARBA" id="ARBA00022833"/>
    </source>
</evidence>
<dbReference type="PANTHER" id="PTHR47659:SF8">
    <property type="entry name" value="GLUCOSE STARVATION MODULATOR PROTEIN 1"/>
    <property type="match status" value="1"/>
</dbReference>
<comment type="function">
    <text evidence="9">Transcription factor which regulates nonfermentable carbon utilization.</text>
</comment>
<dbReference type="SUPFAM" id="SSF57701">
    <property type="entry name" value="Zn2/Cys6 DNA-binding domain"/>
    <property type="match status" value="1"/>
</dbReference>
<evidence type="ECO:0000259" key="12">
    <source>
        <dbReference type="PROSITE" id="PS50048"/>
    </source>
</evidence>
<evidence type="ECO:0000313" key="15">
    <source>
        <dbReference type="Proteomes" id="UP000449547"/>
    </source>
</evidence>
<dbReference type="InterPro" id="IPR056751">
    <property type="entry name" value="PAS_13"/>
</dbReference>
<gene>
    <name evidence="14" type="ORF">DIURU_000932</name>
</gene>
<dbReference type="VEuPathDB" id="FungiDB:DIURU_000932"/>
<dbReference type="InterPro" id="IPR050335">
    <property type="entry name" value="ERT1_acuK_gluconeogen_tf"/>
</dbReference>
<evidence type="ECO:0000259" key="13">
    <source>
        <dbReference type="PROSITE" id="PS50112"/>
    </source>
</evidence>
<keyword evidence="15" id="KW-1185">Reference proteome</keyword>
<dbReference type="Gene3D" id="4.10.240.10">
    <property type="entry name" value="Zn(2)-C6 fungal-type DNA-binding domain"/>
    <property type="match status" value="1"/>
</dbReference>